<gene>
    <name evidence="6" type="ORF">CJD35_14905</name>
</gene>
<accession>A0A249MXF1</accession>
<dbReference type="KEGG" id="shyd:CJD35_14905"/>
<dbReference type="GO" id="GO:0009279">
    <property type="term" value="C:cell outer membrane"/>
    <property type="evidence" value="ECO:0007669"/>
    <property type="project" value="UniProtKB-SubCell"/>
</dbReference>
<feature type="domain" description="TonB-dependent receptor-like beta-barrel" evidence="5">
    <location>
        <begin position="127"/>
        <end position="264"/>
    </location>
</feature>
<dbReference type="AlphaFoldDB" id="A0A249MXF1"/>
<organism evidence="6 7">
    <name type="scientific">Sphingobium xenophagum</name>
    <dbReference type="NCBI Taxonomy" id="121428"/>
    <lineage>
        <taxon>Bacteria</taxon>
        <taxon>Pseudomonadati</taxon>
        <taxon>Pseudomonadota</taxon>
        <taxon>Alphaproteobacteria</taxon>
        <taxon>Sphingomonadales</taxon>
        <taxon>Sphingomonadaceae</taxon>
        <taxon>Sphingobium</taxon>
    </lineage>
</organism>
<sequence length="280" mass="30108">MRYSLAARPSAASMPMRSPVMTMPPASPSTPLAKGNIARRRWATSPATACNIPSMNSMSQASTCAANCSTCLPACYGGGRRGISPGYGRWHRRPHFGGKRLLFAQRVGPVGRRDREGGIWRGRRAAVARFSFGYALDLNGAARRTHYSTTGSVTTWKAGLVYEPVEGVRLRGTRSRDIRAPNIFELFGPQTLRSIGLSDPLNGGLQTNPFVITGSNPNLSVEKADSWTGGFVIAPRSGPFQRLRLSVDYYNIKVADAIGALGAQTLVNRCAQGPPISAAR</sequence>
<keyword evidence="3" id="KW-0998">Cell outer membrane</keyword>
<evidence type="ECO:0000313" key="7">
    <source>
        <dbReference type="Proteomes" id="UP000217141"/>
    </source>
</evidence>
<evidence type="ECO:0000256" key="3">
    <source>
        <dbReference type="ARBA" id="ARBA00023237"/>
    </source>
</evidence>
<reference evidence="6 7" key="1">
    <citation type="submission" date="2017-08" db="EMBL/GenBank/DDBJ databases">
        <title>Whole Genome Sequence of Sphingobium hydrophobicum C1: Insights into Adaption to the Electronic-waste Contaminated Sediment.</title>
        <authorList>
            <person name="Song D."/>
            <person name="Chen X."/>
            <person name="Xu M."/>
        </authorList>
    </citation>
    <scope>NUCLEOTIDE SEQUENCE [LARGE SCALE GENOMIC DNA]</scope>
    <source>
        <strain evidence="6 7">C1</strain>
    </source>
</reference>
<dbReference type="PANTHER" id="PTHR47234">
    <property type="match status" value="1"/>
</dbReference>
<dbReference type="SUPFAM" id="SSF56935">
    <property type="entry name" value="Porins"/>
    <property type="match status" value="1"/>
</dbReference>
<dbReference type="PANTHER" id="PTHR47234:SF2">
    <property type="entry name" value="TONB-DEPENDENT RECEPTOR"/>
    <property type="match status" value="1"/>
</dbReference>
<dbReference type="Proteomes" id="UP000217141">
    <property type="component" value="Chromosome II"/>
</dbReference>
<evidence type="ECO:0000256" key="4">
    <source>
        <dbReference type="SAM" id="MobiDB-lite"/>
    </source>
</evidence>
<evidence type="ECO:0000256" key="1">
    <source>
        <dbReference type="ARBA" id="ARBA00004442"/>
    </source>
</evidence>
<protein>
    <recommendedName>
        <fullName evidence="5">TonB-dependent receptor-like beta-barrel domain-containing protein</fullName>
    </recommendedName>
</protein>
<dbReference type="Gene3D" id="2.40.170.20">
    <property type="entry name" value="TonB-dependent receptor, beta-barrel domain"/>
    <property type="match status" value="1"/>
</dbReference>
<evidence type="ECO:0000313" key="6">
    <source>
        <dbReference type="EMBL" id="ASY45837.1"/>
    </source>
</evidence>
<dbReference type="EMBL" id="CP022746">
    <property type="protein sequence ID" value="ASY45837.1"/>
    <property type="molecule type" value="Genomic_DNA"/>
</dbReference>
<dbReference type="InterPro" id="IPR036942">
    <property type="entry name" value="Beta-barrel_TonB_sf"/>
</dbReference>
<evidence type="ECO:0000256" key="2">
    <source>
        <dbReference type="ARBA" id="ARBA00023136"/>
    </source>
</evidence>
<feature type="region of interest" description="Disordered" evidence="4">
    <location>
        <begin position="1"/>
        <end position="33"/>
    </location>
</feature>
<proteinExistence type="predicted"/>
<comment type="subcellular location">
    <subcellularLocation>
        <location evidence="1">Cell outer membrane</location>
    </subcellularLocation>
</comment>
<keyword evidence="2" id="KW-0472">Membrane</keyword>
<dbReference type="Pfam" id="PF00593">
    <property type="entry name" value="TonB_dep_Rec_b-barrel"/>
    <property type="match status" value="1"/>
</dbReference>
<name>A0A249MXF1_SPHXE</name>
<evidence type="ECO:0000259" key="5">
    <source>
        <dbReference type="Pfam" id="PF00593"/>
    </source>
</evidence>
<dbReference type="InterPro" id="IPR000531">
    <property type="entry name" value="Beta-barrel_TonB"/>
</dbReference>